<evidence type="ECO:0000256" key="1">
    <source>
        <dbReference type="SAM" id="MobiDB-lite"/>
    </source>
</evidence>
<dbReference type="PANTHER" id="PTHR13601">
    <property type="entry name" value="GAMETOGENETIN-BINDING PROTEIN 2"/>
    <property type="match status" value="1"/>
</dbReference>
<name>A0AAV4EXQ2_9GAST</name>
<dbReference type="GO" id="GO:0005737">
    <property type="term" value="C:cytoplasm"/>
    <property type="evidence" value="ECO:0007669"/>
    <property type="project" value="TreeGrafter"/>
</dbReference>
<reference evidence="2 3" key="1">
    <citation type="journal article" date="2021" name="Elife">
        <title>Chloroplast acquisition without the gene transfer in kleptoplastic sea slugs, Plakobranchus ocellatus.</title>
        <authorList>
            <person name="Maeda T."/>
            <person name="Takahashi S."/>
            <person name="Yoshida T."/>
            <person name="Shimamura S."/>
            <person name="Takaki Y."/>
            <person name="Nagai Y."/>
            <person name="Toyoda A."/>
            <person name="Suzuki Y."/>
            <person name="Arimoto A."/>
            <person name="Ishii H."/>
            <person name="Satoh N."/>
            <person name="Nishiyama T."/>
            <person name="Hasebe M."/>
            <person name="Maruyama T."/>
            <person name="Minagawa J."/>
            <person name="Obokata J."/>
            <person name="Shigenobu S."/>
        </authorList>
    </citation>
    <scope>NUCLEOTIDE SEQUENCE [LARGE SCALE GENOMIC DNA]</scope>
</reference>
<dbReference type="GO" id="GO:0005634">
    <property type="term" value="C:nucleus"/>
    <property type="evidence" value="ECO:0007669"/>
    <property type="project" value="TreeGrafter"/>
</dbReference>
<evidence type="ECO:0000313" key="2">
    <source>
        <dbReference type="EMBL" id="GFR65321.1"/>
    </source>
</evidence>
<dbReference type="EMBL" id="BMAT01007489">
    <property type="protein sequence ID" value="GFR65321.1"/>
    <property type="molecule type" value="Genomic_DNA"/>
</dbReference>
<dbReference type="InterPro" id="IPR026073">
    <property type="entry name" value="GGNBP2"/>
</dbReference>
<dbReference type="AlphaFoldDB" id="A0AAV4EXQ2"/>
<sequence length="643" mass="72831">MRNTCGSSSDKSEMARLVSVFDSDSECELQRRQIPIEVDNMKMVVQFSDKCVDCERLCGIRQRDLEQFTNKFNTLTKDEVAVALLVPGKDIMSLLSHMVPCVGCRKSVERLFIQLQKSQHPALEPLVITPRGELSIQHEYLFDPRSLFSLFHVHGSKLHSVVESIPKSKKNKRCNLHSLDTHKSRTLGCWLDAWDALSESCREKVLVVDMNQLLTTVDNYLDKHKFCSECKSKVLLAYTILIGEQDSATEKGYCAALYENLRCCPKERHIHVLNDTDFIAHLLEKAEPEFLGGKRDRHAKTLDIAQEEVLTCLGIHIFERLHSIWQKLRGEEQTWLILFYMGVDALRKSYQMALEEKQGASNLELLCEELEEKEKRQEEKKELKRQKRRQKKAKSSANSSTSSTNNSQTGSHEILLDNIPCSCSSIQLESKELKGCNKNGNNCHTDFHFRNRSKDSCSSDANFNSLTVSLQGCNLEQGRGSLVHDPGSLGNGNNGKGGKLDNWKNSNGELDSWESCSTHGSNEGSEECECSGSYADSVESCDCDDLLGGSPKRGRGLQNTNFPSCLQEKFAFHAGEHPSLQDLLEDVTWRDDEGEDDDMGISEEDILAFKAQQVEVESQRLKLRQNLRQRFERLYMSQHVNMG</sequence>
<organism evidence="2 3">
    <name type="scientific">Elysia marginata</name>
    <dbReference type="NCBI Taxonomy" id="1093978"/>
    <lineage>
        <taxon>Eukaryota</taxon>
        <taxon>Metazoa</taxon>
        <taxon>Spiralia</taxon>
        <taxon>Lophotrochozoa</taxon>
        <taxon>Mollusca</taxon>
        <taxon>Gastropoda</taxon>
        <taxon>Heterobranchia</taxon>
        <taxon>Euthyneura</taxon>
        <taxon>Panpulmonata</taxon>
        <taxon>Sacoglossa</taxon>
        <taxon>Placobranchoidea</taxon>
        <taxon>Plakobranchidae</taxon>
        <taxon>Elysia</taxon>
    </lineage>
</organism>
<protein>
    <submittedName>
        <fullName evidence="2">Gametogenetin-binding protein 2</fullName>
    </submittedName>
</protein>
<evidence type="ECO:0000313" key="3">
    <source>
        <dbReference type="Proteomes" id="UP000762676"/>
    </source>
</evidence>
<feature type="region of interest" description="Disordered" evidence="1">
    <location>
        <begin position="378"/>
        <end position="411"/>
    </location>
</feature>
<feature type="compositionally biased region" description="Basic residues" evidence="1">
    <location>
        <begin position="383"/>
        <end position="394"/>
    </location>
</feature>
<feature type="compositionally biased region" description="Low complexity" evidence="1">
    <location>
        <begin position="395"/>
        <end position="409"/>
    </location>
</feature>
<gene>
    <name evidence="2" type="ORF">ElyMa_003653900</name>
</gene>
<accession>A0AAV4EXQ2</accession>
<keyword evidence="3" id="KW-1185">Reference proteome</keyword>
<dbReference type="Proteomes" id="UP000762676">
    <property type="component" value="Unassembled WGS sequence"/>
</dbReference>
<proteinExistence type="predicted"/>
<comment type="caution">
    <text evidence="2">The sequence shown here is derived from an EMBL/GenBank/DDBJ whole genome shotgun (WGS) entry which is preliminary data.</text>
</comment>
<dbReference type="PANTHER" id="PTHR13601:SF2">
    <property type="entry name" value="GAMETOGENETIN-BINDING PROTEIN 2"/>
    <property type="match status" value="1"/>
</dbReference>
<feature type="region of interest" description="Disordered" evidence="1">
    <location>
        <begin position="484"/>
        <end position="504"/>
    </location>
</feature>